<evidence type="ECO:0000313" key="2">
    <source>
        <dbReference type="Proteomes" id="UP000321513"/>
    </source>
</evidence>
<gene>
    <name evidence="1" type="ORF">SAE01_23230</name>
</gene>
<keyword evidence="2" id="KW-1185">Reference proteome</keyword>
<evidence type="ECO:0000313" key="1">
    <source>
        <dbReference type="EMBL" id="GEO09827.1"/>
    </source>
</evidence>
<dbReference type="EMBL" id="BJYT01000008">
    <property type="protein sequence ID" value="GEO09827.1"/>
    <property type="molecule type" value="Genomic_DNA"/>
</dbReference>
<comment type="caution">
    <text evidence="1">The sequence shown here is derived from an EMBL/GenBank/DDBJ whole genome shotgun (WGS) entry which is preliminary data.</text>
</comment>
<dbReference type="Gene3D" id="3.40.50.720">
    <property type="entry name" value="NAD(P)-binding Rossmann-like Domain"/>
    <property type="match status" value="1"/>
</dbReference>
<dbReference type="Proteomes" id="UP000321513">
    <property type="component" value="Unassembled WGS sequence"/>
</dbReference>
<dbReference type="AlphaFoldDB" id="A0A512BD91"/>
<name>A0A512BD91_9BACT</name>
<proteinExistence type="predicted"/>
<sequence>MVKTISAGIIGCNMSEEFFRTTGVNKVESFFWKKIYLSGKSASIKSHPQAEIVERAESIINDVDIELVFVSANHLHFVKPVIESGKAVRVI</sequence>
<evidence type="ECO:0008006" key="3">
    <source>
        <dbReference type="Google" id="ProtNLM"/>
    </source>
</evidence>
<accession>A0A512BD91</accession>
<protein>
    <recommendedName>
        <fullName evidence="3">Gfo/Idh/MocA-like oxidoreductase N-terminal domain-containing protein</fullName>
    </recommendedName>
</protein>
<dbReference type="OrthoDB" id="679492at2"/>
<reference evidence="1 2" key="1">
    <citation type="submission" date="2019-07" db="EMBL/GenBank/DDBJ databases">
        <title>Whole genome shotgun sequence of Segetibacter aerophilus NBRC 106135.</title>
        <authorList>
            <person name="Hosoyama A."/>
            <person name="Uohara A."/>
            <person name="Ohji S."/>
            <person name="Ichikawa N."/>
        </authorList>
    </citation>
    <scope>NUCLEOTIDE SEQUENCE [LARGE SCALE GENOMIC DNA]</scope>
    <source>
        <strain evidence="1 2">NBRC 106135</strain>
    </source>
</reference>
<dbReference type="RefSeq" id="WP_147203946.1">
    <property type="nucleotide sequence ID" value="NZ_BJYT01000008.1"/>
</dbReference>
<organism evidence="1 2">
    <name type="scientific">Segetibacter aerophilus</name>
    <dbReference type="NCBI Taxonomy" id="670293"/>
    <lineage>
        <taxon>Bacteria</taxon>
        <taxon>Pseudomonadati</taxon>
        <taxon>Bacteroidota</taxon>
        <taxon>Chitinophagia</taxon>
        <taxon>Chitinophagales</taxon>
        <taxon>Chitinophagaceae</taxon>
        <taxon>Segetibacter</taxon>
    </lineage>
</organism>